<dbReference type="PATRIC" id="fig|36849.3.peg.2842"/>
<keyword evidence="1" id="KW-0472">Membrane</keyword>
<dbReference type="Proteomes" id="UP000050326">
    <property type="component" value="Unassembled WGS sequence"/>
</dbReference>
<evidence type="ECO:0008006" key="4">
    <source>
        <dbReference type="Google" id="ProtNLM"/>
    </source>
</evidence>
<evidence type="ECO:0000256" key="1">
    <source>
        <dbReference type="SAM" id="Phobius"/>
    </source>
</evidence>
<evidence type="ECO:0000313" key="3">
    <source>
        <dbReference type="Proteomes" id="UP000050326"/>
    </source>
</evidence>
<dbReference type="RefSeq" id="WP_054875709.1">
    <property type="nucleotide sequence ID" value="NZ_LKET01000035.1"/>
</dbReference>
<protein>
    <recommendedName>
        <fullName evidence="4">DUF3810 domain-containing protein</fullName>
    </recommendedName>
</protein>
<dbReference type="EMBL" id="LKET01000035">
    <property type="protein sequence ID" value="KPU43827.1"/>
    <property type="molecule type" value="Genomic_DNA"/>
</dbReference>
<keyword evidence="1" id="KW-1133">Transmembrane helix</keyword>
<dbReference type="Pfam" id="PF12725">
    <property type="entry name" value="DUF3810"/>
    <property type="match status" value="1"/>
</dbReference>
<keyword evidence="1" id="KW-0812">Transmembrane</keyword>
<name>A0A0P9AET3_9CLOT</name>
<sequence>MKKKGFQKKYLFVLLLPAAFFLAQISAAHPEFVEKLYSNTIYKPIGIILSNITGIFPFSVAELTVLLLTALLLYGIGKVIMSFIRRKPNALRFFLNYLGNILIFTSIIYFLFMVLWGLNYYRQPFSKITGLDVSPADLEELEEVCVMLINNANDLRQRMGETETGTMKLNSTLQDAYLRAGAGYENASSLYAVLDGKFGRPKGVFASVIMSYAGISGVYFPLTSEANVNKDMPPSMLPCTISHEMAHQRGFAREDEANYIAYLTCRLHPDDDFKYSGVLLALINSMNALYSYDREKYLYLRQSYSEGVNKDLGELNAFWQKYEGPFEKISNSINDTYLKANRQQDGVHSYGRMVDLIIAEHRAEKQIP</sequence>
<keyword evidence="3" id="KW-1185">Reference proteome</keyword>
<organism evidence="2 3">
    <name type="scientific">Oxobacter pfennigii</name>
    <dbReference type="NCBI Taxonomy" id="36849"/>
    <lineage>
        <taxon>Bacteria</taxon>
        <taxon>Bacillati</taxon>
        <taxon>Bacillota</taxon>
        <taxon>Clostridia</taxon>
        <taxon>Eubacteriales</taxon>
        <taxon>Clostridiaceae</taxon>
        <taxon>Oxobacter</taxon>
    </lineage>
</organism>
<feature type="transmembrane region" description="Helical" evidence="1">
    <location>
        <begin position="54"/>
        <end position="76"/>
    </location>
</feature>
<gene>
    <name evidence="2" type="ORF">OXPF_26870</name>
</gene>
<evidence type="ECO:0000313" key="2">
    <source>
        <dbReference type="EMBL" id="KPU43827.1"/>
    </source>
</evidence>
<reference evidence="2 3" key="1">
    <citation type="submission" date="2015-09" db="EMBL/GenBank/DDBJ databases">
        <title>Genome sequence of Oxobacter pfennigii DSM 3222.</title>
        <authorList>
            <person name="Poehlein A."/>
            <person name="Bengelsdorf F.R."/>
            <person name="Schiel-Bengelsdorf B."/>
            <person name="Duerre P."/>
            <person name="Daniel R."/>
        </authorList>
    </citation>
    <scope>NUCLEOTIDE SEQUENCE [LARGE SCALE GENOMIC DNA]</scope>
    <source>
        <strain evidence="2 3">DSM 3222</strain>
    </source>
</reference>
<dbReference type="InterPro" id="IPR024294">
    <property type="entry name" value="DUF3810"/>
</dbReference>
<dbReference type="AlphaFoldDB" id="A0A0P9AET3"/>
<accession>A0A0P9AET3</accession>
<comment type="caution">
    <text evidence="2">The sequence shown here is derived from an EMBL/GenBank/DDBJ whole genome shotgun (WGS) entry which is preliminary data.</text>
</comment>
<dbReference type="OrthoDB" id="1048788at2"/>
<proteinExistence type="predicted"/>
<feature type="transmembrane region" description="Helical" evidence="1">
    <location>
        <begin position="97"/>
        <end position="118"/>
    </location>
</feature>